<proteinExistence type="predicted"/>
<dbReference type="PANTHER" id="PTHR38588">
    <property type="entry name" value="BLL0334 PROTEIN"/>
    <property type="match status" value="1"/>
</dbReference>
<dbReference type="RefSeq" id="WP_245758384.1">
    <property type="nucleotide sequence ID" value="NZ_FOYS01000005.1"/>
</dbReference>
<dbReference type="Gene3D" id="3.30.530.20">
    <property type="match status" value="1"/>
</dbReference>
<accession>A0A1I6ICK4</accession>
<reference evidence="2" key="1">
    <citation type="submission" date="2016-10" db="EMBL/GenBank/DDBJ databases">
        <authorList>
            <person name="Varghese N."/>
            <person name="Submissions S."/>
        </authorList>
    </citation>
    <scope>NUCLEOTIDE SEQUENCE [LARGE SCALE GENOMIC DNA]</scope>
    <source>
        <strain evidence="2">CGMCC 1.8711</strain>
    </source>
</reference>
<keyword evidence="2" id="KW-1185">Reference proteome</keyword>
<dbReference type="InterPro" id="IPR023393">
    <property type="entry name" value="START-like_dom_sf"/>
</dbReference>
<protein>
    <submittedName>
        <fullName evidence="1">Carbon monoxide dehydrogenase subunit G</fullName>
    </submittedName>
</protein>
<evidence type="ECO:0000313" key="1">
    <source>
        <dbReference type="EMBL" id="SFR64349.1"/>
    </source>
</evidence>
<name>A0A1I6ICK4_9EURY</name>
<dbReference type="PANTHER" id="PTHR38588:SF1">
    <property type="entry name" value="BLL0334 PROTEIN"/>
    <property type="match status" value="1"/>
</dbReference>
<dbReference type="InterPro" id="IPR010419">
    <property type="entry name" value="CO_DH_gsu"/>
</dbReference>
<dbReference type="EMBL" id="FOYS01000005">
    <property type="protein sequence ID" value="SFR64349.1"/>
    <property type="molecule type" value="Genomic_DNA"/>
</dbReference>
<dbReference type="STRING" id="555875.SAMN04488124_3031"/>
<dbReference type="Pfam" id="PF06240">
    <property type="entry name" value="COXG"/>
    <property type="match status" value="1"/>
</dbReference>
<evidence type="ECO:0000313" key="2">
    <source>
        <dbReference type="Proteomes" id="UP000243250"/>
    </source>
</evidence>
<dbReference type="CDD" id="cd05018">
    <property type="entry name" value="CoxG"/>
    <property type="match status" value="1"/>
</dbReference>
<dbReference type="Proteomes" id="UP000243250">
    <property type="component" value="Unassembled WGS sequence"/>
</dbReference>
<organism evidence="1 2">
    <name type="scientific">Halogeometricum limi</name>
    <dbReference type="NCBI Taxonomy" id="555875"/>
    <lineage>
        <taxon>Archaea</taxon>
        <taxon>Methanobacteriati</taxon>
        <taxon>Methanobacteriota</taxon>
        <taxon>Stenosarchaea group</taxon>
        <taxon>Halobacteria</taxon>
        <taxon>Halobacteriales</taxon>
        <taxon>Haloferacaceae</taxon>
        <taxon>Halogeometricum</taxon>
    </lineage>
</organism>
<dbReference type="SUPFAM" id="SSF55961">
    <property type="entry name" value="Bet v1-like"/>
    <property type="match status" value="1"/>
</dbReference>
<gene>
    <name evidence="1" type="ORF">SAMN04488124_3031</name>
</gene>
<dbReference type="AlphaFoldDB" id="A0A1I6ICK4"/>
<sequence>MTMEFSGTAELDANRETAWAYFTDPDVLARCAPGCKSMTAKSSSELEATLSVGVGSVRPTFDVDIVITESQYPALLRMAADGDASRNAFETTAEMQLREAEDGTSVAEWTASAEVSGLLASLGQRALGSVTQRLVGSFFDDLEDEIQSGAPAESRLEAAEASETV</sequence>